<dbReference type="SUPFAM" id="SSF50249">
    <property type="entry name" value="Nucleic acid-binding proteins"/>
    <property type="match status" value="1"/>
</dbReference>
<evidence type="ECO:0000313" key="2">
    <source>
        <dbReference type="EMBL" id="PPJ27998.1"/>
    </source>
</evidence>
<dbReference type="InterPro" id="IPR002878">
    <property type="entry name" value="ChsH2_C"/>
</dbReference>
<comment type="caution">
    <text evidence="2">The sequence shown here is derived from an EMBL/GenBank/DDBJ whole genome shotgun (WGS) entry which is preliminary data.</text>
</comment>
<dbReference type="RefSeq" id="WP_104379494.1">
    <property type="nucleotide sequence ID" value="NZ_PSZC01000056.1"/>
</dbReference>
<protein>
    <submittedName>
        <fullName evidence="2">DNA-binding protein</fullName>
    </submittedName>
</protein>
<dbReference type="InterPro" id="IPR012340">
    <property type="entry name" value="NA-bd_OB-fold"/>
</dbReference>
<dbReference type="Gene3D" id="3.40.47.10">
    <property type="match status" value="1"/>
</dbReference>
<accession>A0A2S6A689</accession>
<dbReference type="AlphaFoldDB" id="A0A2S6A689"/>
<dbReference type="GO" id="GO:0016746">
    <property type="term" value="F:acyltransferase activity"/>
    <property type="evidence" value="ECO:0007669"/>
    <property type="project" value="InterPro"/>
</dbReference>
<feature type="domain" description="ChsH2 C-terminal OB-fold" evidence="1">
    <location>
        <begin position="307"/>
        <end position="368"/>
    </location>
</feature>
<keyword evidence="2" id="KW-0238">DNA-binding</keyword>
<proteinExistence type="predicted"/>
<name>A0A2S6A689_9NOCA</name>
<sequence>MSFIGSLGTYLPPWGSEHARVVAHDEDAVTMAVEAGRAALSVDAPVSRVVLVTRDFPLFEGGNAAALLAGLGLDPALEVTERLGGAPAALDAVSGARPQTLVIAADIAPAGASAALISENGLAVRPTARHAGSLPVRTRDALGEVHDYGDPRLLRERGVSKSIRAATTETPLAVAGIDHRSATALCNGTPPRLPTMGASAALFALAWMVDTASHGTLIGVEQASVTGLAVDSGTAPVHRIEPRARQLPKTVLTPGHDIPISLAAYDRAFEAKLGWQASKDPSTGELHFPPRLIVDDRGQLLNNGELVALPRTGVVYTGVTVRVPVPGLRGPYSLVIVELDDVGVRALVKTTGTEPGSVAIGDRGRVVLRRVAVRSGVPDYGYAFLADSAYEEQEQVA</sequence>
<dbReference type="GO" id="GO:0003677">
    <property type="term" value="F:DNA binding"/>
    <property type="evidence" value="ECO:0007669"/>
    <property type="project" value="UniProtKB-KW"/>
</dbReference>
<evidence type="ECO:0000259" key="1">
    <source>
        <dbReference type="Pfam" id="PF01796"/>
    </source>
</evidence>
<dbReference type="OrthoDB" id="4516040at2"/>
<organism evidence="2 3">
    <name type="scientific">Nocardia nova</name>
    <dbReference type="NCBI Taxonomy" id="37330"/>
    <lineage>
        <taxon>Bacteria</taxon>
        <taxon>Bacillati</taxon>
        <taxon>Actinomycetota</taxon>
        <taxon>Actinomycetes</taxon>
        <taxon>Mycobacteriales</taxon>
        <taxon>Nocardiaceae</taxon>
        <taxon>Nocardia</taxon>
    </lineage>
</organism>
<reference evidence="2 3" key="1">
    <citation type="submission" date="2018-02" db="EMBL/GenBank/DDBJ databases">
        <title>8 Nocardia nova and 1 Nocardia cyriacigeorgica strain used for evolution to TMP-SMX.</title>
        <authorList>
            <person name="Mehta H."/>
            <person name="Weng J."/>
            <person name="Shamoo Y."/>
        </authorList>
    </citation>
    <scope>NUCLEOTIDE SEQUENCE [LARGE SCALE GENOMIC DNA]</scope>
    <source>
        <strain evidence="2 3">MDA3139</strain>
    </source>
</reference>
<evidence type="ECO:0000313" key="3">
    <source>
        <dbReference type="Proteomes" id="UP000239874"/>
    </source>
</evidence>
<dbReference type="EMBL" id="PSZC01000056">
    <property type="protein sequence ID" value="PPJ27998.1"/>
    <property type="molecule type" value="Genomic_DNA"/>
</dbReference>
<gene>
    <name evidence="2" type="ORF">C5E45_34565</name>
</gene>
<dbReference type="InterPro" id="IPR016039">
    <property type="entry name" value="Thiolase-like"/>
</dbReference>
<dbReference type="Proteomes" id="UP000239874">
    <property type="component" value="Unassembled WGS sequence"/>
</dbReference>
<dbReference type="SUPFAM" id="SSF53901">
    <property type="entry name" value="Thiolase-like"/>
    <property type="match status" value="1"/>
</dbReference>
<dbReference type="Pfam" id="PF01796">
    <property type="entry name" value="OB_ChsH2_C"/>
    <property type="match status" value="1"/>
</dbReference>